<keyword evidence="5 8" id="KW-0378">Hydrolase</keyword>
<dbReference type="HOGENOM" id="CLU_141932_2_0_9"/>
<comment type="similarity">
    <text evidence="1 6">Belongs to the acylphosphatase family.</text>
</comment>
<dbReference type="STRING" id="553973.CLOHYLEM_05220"/>
<protein>
    <recommendedName>
        <fullName evidence="3 5">acylphosphatase</fullName>
        <ecNumber evidence="2 5">3.6.1.7</ecNumber>
    </recommendedName>
</protein>
<dbReference type="InterPro" id="IPR001792">
    <property type="entry name" value="Acylphosphatase-like_dom"/>
</dbReference>
<dbReference type="SUPFAM" id="SSF54975">
    <property type="entry name" value="Acylphosphatase/BLUF domain-like"/>
    <property type="match status" value="1"/>
</dbReference>
<dbReference type="PRINTS" id="PR00112">
    <property type="entry name" value="ACYLPHPHTASE"/>
</dbReference>
<name>C0BZI0_9FIRM</name>
<feature type="domain" description="Acylphosphatase-like" evidence="7">
    <location>
        <begin position="26"/>
        <end position="110"/>
    </location>
</feature>
<evidence type="ECO:0000313" key="9">
    <source>
        <dbReference type="Proteomes" id="UP000004893"/>
    </source>
</evidence>
<organism evidence="8 9">
    <name type="scientific">[Clostridium] hylemonae DSM 15053</name>
    <dbReference type="NCBI Taxonomy" id="553973"/>
    <lineage>
        <taxon>Bacteria</taxon>
        <taxon>Bacillati</taxon>
        <taxon>Bacillota</taxon>
        <taxon>Clostridia</taxon>
        <taxon>Lachnospirales</taxon>
        <taxon>Lachnospiraceae</taxon>
    </lineage>
</organism>
<evidence type="ECO:0000313" key="8">
    <source>
        <dbReference type="EMBL" id="EEG74558.1"/>
    </source>
</evidence>
<dbReference type="Proteomes" id="UP000004893">
    <property type="component" value="Unassembled WGS sequence"/>
</dbReference>
<dbReference type="EMBL" id="ABYI02000019">
    <property type="protein sequence ID" value="EEG74558.1"/>
    <property type="molecule type" value="Genomic_DNA"/>
</dbReference>
<dbReference type="Gene3D" id="3.30.70.100">
    <property type="match status" value="1"/>
</dbReference>
<evidence type="ECO:0000256" key="3">
    <source>
        <dbReference type="ARBA" id="ARBA00015991"/>
    </source>
</evidence>
<evidence type="ECO:0000256" key="5">
    <source>
        <dbReference type="PROSITE-ProRule" id="PRU00520"/>
    </source>
</evidence>
<dbReference type="InterPro" id="IPR036046">
    <property type="entry name" value="Acylphosphatase-like_dom_sf"/>
</dbReference>
<comment type="caution">
    <text evidence="8">The sequence shown here is derived from an EMBL/GenBank/DDBJ whole genome shotgun (WGS) entry which is preliminary data.</text>
</comment>
<dbReference type="AlphaFoldDB" id="C0BZI0"/>
<evidence type="ECO:0000256" key="4">
    <source>
        <dbReference type="ARBA" id="ARBA00047645"/>
    </source>
</evidence>
<feature type="active site" evidence="5">
    <location>
        <position position="41"/>
    </location>
</feature>
<evidence type="ECO:0000259" key="7">
    <source>
        <dbReference type="PROSITE" id="PS51160"/>
    </source>
</evidence>
<dbReference type="PANTHER" id="PTHR47268:SF4">
    <property type="entry name" value="ACYLPHOSPHATASE"/>
    <property type="match status" value="1"/>
</dbReference>
<dbReference type="PROSITE" id="PS51160">
    <property type="entry name" value="ACYLPHOSPHATASE_3"/>
    <property type="match status" value="1"/>
</dbReference>
<dbReference type="GO" id="GO:0003998">
    <property type="term" value="F:acylphosphatase activity"/>
    <property type="evidence" value="ECO:0007669"/>
    <property type="project" value="UniProtKB-EC"/>
</dbReference>
<reference evidence="8" key="1">
    <citation type="submission" date="2009-02" db="EMBL/GenBank/DDBJ databases">
        <authorList>
            <person name="Fulton L."/>
            <person name="Clifton S."/>
            <person name="Fulton B."/>
            <person name="Xu J."/>
            <person name="Minx P."/>
            <person name="Pepin K.H."/>
            <person name="Johnson M."/>
            <person name="Bhonagiri V."/>
            <person name="Nash W.E."/>
            <person name="Mardis E.R."/>
            <person name="Wilson R.K."/>
        </authorList>
    </citation>
    <scope>NUCLEOTIDE SEQUENCE [LARGE SCALE GENOMIC DNA]</scope>
    <source>
        <strain evidence="8">DSM 15053</strain>
    </source>
</reference>
<dbReference type="EC" id="3.6.1.7" evidence="2 5"/>
<reference evidence="8" key="2">
    <citation type="submission" date="2013-06" db="EMBL/GenBank/DDBJ databases">
        <title>Draft genome sequence of Clostridium hylemonae (DSM 15053).</title>
        <authorList>
            <person name="Sudarsanam P."/>
            <person name="Ley R."/>
            <person name="Guruge J."/>
            <person name="Turnbaugh P.J."/>
            <person name="Mahowald M."/>
            <person name="Liep D."/>
            <person name="Gordon J."/>
        </authorList>
    </citation>
    <scope>NUCLEOTIDE SEQUENCE</scope>
    <source>
        <strain evidence="8">DSM 15053</strain>
    </source>
</reference>
<dbReference type="PANTHER" id="PTHR47268">
    <property type="entry name" value="ACYLPHOSPHATASE"/>
    <property type="match status" value="1"/>
</dbReference>
<accession>C0BZI0</accession>
<evidence type="ECO:0000256" key="6">
    <source>
        <dbReference type="RuleBase" id="RU004168"/>
    </source>
</evidence>
<dbReference type="eggNOG" id="COG1254">
    <property type="taxonomic scope" value="Bacteria"/>
</dbReference>
<comment type="catalytic activity">
    <reaction evidence="4 5">
        <text>an acyl phosphate + H2O = a carboxylate + phosphate + H(+)</text>
        <dbReference type="Rhea" id="RHEA:14965"/>
        <dbReference type="ChEBI" id="CHEBI:15377"/>
        <dbReference type="ChEBI" id="CHEBI:15378"/>
        <dbReference type="ChEBI" id="CHEBI:29067"/>
        <dbReference type="ChEBI" id="CHEBI:43474"/>
        <dbReference type="ChEBI" id="CHEBI:59918"/>
        <dbReference type="EC" id="3.6.1.7"/>
    </reaction>
</comment>
<evidence type="ECO:0000256" key="1">
    <source>
        <dbReference type="ARBA" id="ARBA00005614"/>
    </source>
</evidence>
<proteinExistence type="inferred from homology"/>
<dbReference type="InterPro" id="IPR020456">
    <property type="entry name" value="Acylphosphatase"/>
</dbReference>
<dbReference type="Pfam" id="PF00708">
    <property type="entry name" value="Acylphosphatase"/>
    <property type="match status" value="1"/>
</dbReference>
<sequence length="110" mass="12707">MIFSVKKSTIGWKTNVESGDKMAEIRRRYVFKGRVQGVGFRYTAKYLARSLGLTGWVQNEWDGTVTMEVQGREPMINKLLTGINNNSFIEIDWIDWEGIPLEREAGFESR</sequence>
<gene>
    <name evidence="8" type="ORF">CLOHYLEM_05220</name>
</gene>
<dbReference type="PROSITE" id="PS00151">
    <property type="entry name" value="ACYLPHOSPHATASE_2"/>
    <property type="match status" value="1"/>
</dbReference>
<dbReference type="InterPro" id="IPR017968">
    <property type="entry name" value="Acylphosphatase_CS"/>
</dbReference>
<evidence type="ECO:0000256" key="2">
    <source>
        <dbReference type="ARBA" id="ARBA00012150"/>
    </source>
</evidence>
<keyword evidence="9" id="KW-1185">Reference proteome</keyword>
<feature type="active site" evidence="5">
    <location>
        <position position="59"/>
    </location>
</feature>